<dbReference type="eggNOG" id="KOG1994">
    <property type="taxonomic scope" value="Eukaryota"/>
</dbReference>
<dbReference type="InParanoid" id="A0A1X7V4T7"/>
<reference evidence="3" key="1">
    <citation type="submission" date="2017-05" db="UniProtKB">
        <authorList>
            <consortium name="EnsemblMetazoa"/>
        </authorList>
    </citation>
    <scope>IDENTIFICATION</scope>
</reference>
<dbReference type="InterPro" id="IPR039249">
    <property type="entry name" value="GPATCH11"/>
</dbReference>
<dbReference type="STRING" id="400682.A0A1X7V4T7"/>
<dbReference type="SMART" id="SM00443">
    <property type="entry name" value="G_patch"/>
    <property type="match status" value="1"/>
</dbReference>
<evidence type="ECO:0000256" key="1">
    <source>
        <dbReference type="SAM" id="MobiDB-lite"/>
    </source>
</evidence>
<dbReference type="PANTHER" id="PTHR21032:SF0">
    <property type="entry name" value="G PATCH DOMAIN-CONTAINING PROTEIN 11"/>
    <property type="match status" value="1"/>
</dbReference>
<protein>
    <recommendedName>
        <fullName evidence="2">G-patch domain-containing protein</fullName>
    </recommendedName>
</protein>
<proteinExistence type="predicted"/>
<evidence type="ECO:0000313" key="3">
    <source>
        <dbReference type="EnsemblMetazoa" id="Aqu2.1.35280_001"/>
    </source>
</evidence>
<dbReference type="AlphaFoldDB" id="A0A1X7V4T7"/>
<dbReference type="InterPro" id="IPR000467">
    <property type="entry name" value="G_patch_dom"/>
</dbReference>
<dbReference type="PANTHER" id="PTHR21032">
    <property type="entry name" value="G PATCH DOMAIN-CONTAINING PROTEIN 11"/>
    <property type="match status" value="1"/>
</dbReference>
<dbReference type="PROSITE" id="PS50174">
    <property type="entry name" value="G_PATCH"/>
    <property type="match status" value="1"/>
</dbReference>
<dbReference type="Pfam" id="PF01585">
    <property type="entry name" value="G-patch"/>
    <property type="match status" value="1"/>
</dbReference>
<evidence type="ECO:0000259" key="2">
    <source>
        <dbReference type="PROSITE" id="PS50174"/>
    </source>
</evidence>
<feature type="domain" description="G-patch" evidence="2">
    <location>
        <begin position="72"/>
        <end position="119"/>
    </location>
</feature>
<dbReference type="EnsemblMetazoa" id="Aqu2.1.35280_001">
    <property type="protein sequence ID" value="Aqu2.1.35280_001"/>
    <property type="gene ID" value="Aqu2.1.35280"/>
</dbReference>
<name>A0A1X7V4T7_AMPQE</name>
<dbReference type="GO" id="GO:0003676">
    <property type="term" value="F:nucleic acid binding"/>
    <property type="evidence" value="ECO:0007669"/>
    <property type="project" value="InterPro"/>
</dbReference>
<sequence length="222" mass="25129">MSINMASHSKEDVEDLDYMSDLFIAEIAKAKPKRPSAPKRLQQKKKSFSRKGSSGKLEQQAREDGLAKPISVENKGYSLLCKMGYVEGETLGKSGSGGRVNPISVTVKEDRLGLGRESFIKEKDEKEKELQDKQLSDFRHHCLSQSAQRRIRSDLKKSRQTCEHLDTINGYSEPIASWYWLSTCAAEEREVAEESDEEAPPNVSRILINCYIIMFHDFIIIG</sequence>
<accession>A0A1X7V4T7</accession>
<organism evidence="3">
    <name type="scientific">Amphimedon queenslandica</name>
    <name type="common">Sponge</name>
    <dbReference type="NCBI Taxonomy" id="400682"/>
    <lineage>
        <taxon>Eukaryota</taxon>
        <taxon>Metazoa</taxon>
        <taxon>Porifera</taxon>
        <taxon>Demospongiae</taxon>
        <taxon>Heteroscleromorpha</taxon>
        <taxon>Haplosclerida</taxon>
        <taxon>Niphatidae</taxon>
        <taxon>Amphimedon</taxon>
    </lineage>
</organism>
<feature type="compositionally biased region" description="Basic residues" evidence="1">
    <location>
        <begin position="30"/>
        <end position="49"/>
    </location>
</feature>
<feature type="region of interest" description="Disordered" evidence="1">
    <location>
        <begin position="30"/>
        <end position="65"/>
    </location>
</feature>
<dbReference type="OrthoDB" id="786951at2759"/>
<dbReference type="GO" id="GO:0000776">
    <property type="term" value="C:kinetochore"/>
    <property type="evidence" value="ECO:0007669"/>
    <property type="project" value="TreeGrafter"/>
</dbReference>